<feature type="binding site" description="axial binding residue" evidence="12">
    <location>
        <position position="173"/>
    </location>
    <ligand>
        <name>heme</name>
        <dbReference type="ChEBI" id="CHEBI:30413"/>
    </ligand>
    <ligandPart>
        <name>Fe</name>
        <dbReference type="ChEBI" id="CHEBI:18248"/>
    </ligandPart>
</feature>
<dbReference type="PRINTS" id="PR00385">
    <property type="entry name" value="P450"/>
</dbReference>
<dbReference type="FunFam" id="1.10.630.10:FF:000126">
    <property type="entry name" value="Predicted protein"/>
    <property type="match status" value="1"/>
</dbReference>
<dbReference type="InterPro" id="IPR017972">
    <property type="entry name" value="Cyt_P450_CS"/>
</dbReference>
<evidence type="ECO:0000256" key="13">
    <source>
        <dbReference type="RuleBase" id="RU000461"/>
    </source>
</evidence>
<dbReference type="PROSITE" id="PS00086">
    <property type="entry name" value="CYTOCHROME_P450"/>
    <property type="match status" value="1"/>
</dbReference>
<evidence type="ECO:0000256" key="5">
    <source>
        <dbReference type="ARBA" id="ARBA00022692"/>
    </source>
</evidence>
<dbReference type="InterPro" id="IPR036396">
    <property type="entry name" value="Cyt_P450_sf"/>
</dbReference>
<evidence type="ECO:0000256" key="6">
    <source>
        <dbReference type="ARBA" id="ARBA00022723"/>
    </source>
</evidence>
<keyword evidence="15" id="KW-1185">Reference proteome</keyword>
<sequence length="238" mass="26406">MLSTSHFEPLYQFLGFALTVTSHLSCVTQDVFIAGTDTGTLALEWGMAELVRNPGAMRKAQAEVRRAVGEAEFVEDRHVRELHYLKLVVREALRLHPPGPFLLPRASRADTRVAGFDVPVNTRVTINVWAIGRDPDAWEDPDAFLPERFEGSAVDFRGQHFQLLPFGAGRRGCPGVGLGTAVVELALANLLHCFDWEVPGGGRGEDLDMEEEFGIVIRRKHPLLLRATPWTPSSEVQN</sequence>
<evidence type="ECO:0000313" key="14">
    <source>
        <dbReference type="EMBL" id="MQL83422.1"/>
    </source>
</evidence>
<dbReference type="OrthoDB" id="2789670at2759"/>
<dbReference type="Proteomes" id="UP000652761">
    <property type="component" value="Unassembled WGS sequence"/>
</dbReference>
<dbReference type="Pfam" id="PF00067">
    <property type="entry name" value="p450"/>
    <property type="match status" value="1"/>
</dbReference>
<keyword evidence="9 12" id="KW-0408">Iron</keyword>
<dbReference type="GO" id="GO:0004497">
    <property type="term" value="F:monooxygenase activity"/>
    <property type="evidence" value="ECO:0007669"/>
    <property type="project" value="UniProtKB-KW"/>
</dbReference>
<dbReference type="InterPro" id="IPR001128">
    <property type="entry name" value="Cyt_P450"/>
</dbReference>
<evidence type="ECO:0000256" key="10">
    <source>
        <dbReference type="ARBA" id="ARBA00023033"/>
    </source>
</evidence>
<keyword evidence="7" id="KW-1133">Transmembrane helix</keyword>
<name>A0A843UCJ7_COLES</name>
<evidence type="ECO:0008006" key="16">
    <source>
        <dbReference type="Google" id="ProtNLM"/>
    </source>
</evidence>
<keyword evidence="5" id="KW-0812">Transmembrane</keyword>
<dbReference type="GO" id="GO:0016705">
    <property type="term" value="F:oxidoreductase activity, acting on paired donors, with incorporation or reduction of molecular oxygen"/>
    <property type="evidence" value="ECO:0007669"/>
    <property type="project" value="InterPro"/>
</dbReference>
<dbReference type="PANTHER" id="PTHR47953:SF19">
    <property type="entry name" value="OS06G0641600 PROTEIN"/>
    <property type="match status" value="1"/>
</dbReference>
<dbReference type="GO" id="GO:0020037">
    <property type="term" value="F:heme binding"/>
    <property type="evidence" value="ECO:0007669"/>
    <property type="project" value="InterPro"/>
</dbReference>
<dbReference type="AlphaFoldDB" id="A0A843UCJ7"/>
<proteinExistence type="inferred from homology"/>
<keyword evidence="11" id="KW-0472">Membrane</keyword>
<comment type="subcellular location">
    <subcellularLocation>
        <location evidence="2">Membrane</location>
        <topology evidence="2">Single-pass membrane protein</topology>
    </subcellularLocation>
</comment>
<keyword evidence="8 13" id="KW-0560">Oxidoreductase</keyword>
<keyword evidence="10 13" id="KW-0503">Monooxygenase</keyword>
<dbReference type="SUPFAM" id="SSF48264">
    <property type="entry name" value="Cytochrome P450"/>
    <property type="match status" value="1"/>
</dbReference>
<dbReference type="Gene3D" id="1.10.630.10">
    <property type="entry name" value="Cytochrome P450"/>
    <property type="match status" value="1"/>
</dbReference>
<evidence type="ECO:0000256" key="8">
    <source>
        <dbReference type="ARBA" id="ARBA00023002"/>
    </source>
</evidence>
<comment type="similarity">
    <text evidence="3 13">Belongs to the cytochrome P450 family.</text>
</comment>
<keyword evidence="6 12" id="KW-0479">Metal-binding</keyword>
<dbReference type="EMBL" id="NMUH01000693">
    <property type="protein sequence ID" value="MQL83422.1"/>
    <property type="molecule type" value="Genomic_DNA"/>
</dbReference>
<dbReference type="InterPro" id="IPR052306">
    <property type="entry name" value="CYP450_71D"/>
</dbReference>
<dbReference type="GO" id="GO:0005506">
    <property type="term" value="F:iron ion binding"/>
    <property type="evidence" value="ECO:0007669"/>
    <property type="project" value="InterPro"/>
</dbReference>
<evidence type="ECO:0000256" key="2">
    <source>
        <dbReference type="ARBA" id="ARBA00004167"/>
    </source>
</evidence>
<dbReference type="PRINTS" id="PR00463">
    <property type="entry name" value="EP450I"/>
</dbReference>
<comment type="caution">
    <text evidence="14">The sequence shown here is derived from an EMBL/GenBank/DDBJ whole genome shotgun (WGS) entry which is preliminary data.</text>
</comment>
<dbReference type="PANTHER" id="PTHR47953">
    <property type="entry name" value="OS08G0105600 PROTEIN"/>
    <property type="match status" value="1"/>
</dbReference>
<evidence type="ECO:0000256" key="9">
    <source>
        <dbReference type="ARBA" id="ARBA00023004"/>
    </source>
</evidence>
<comment type="cofactor">
    <cofactor evidence="1 12">
        <name>heme</name>
        <dbReference type="ChEBI" id="CHEBI:30413"/>
    </cofactor>
</comment>
<dbReference type="GO" id="GO:0016020">
    <property type="term" value="C:membrane"/>
    <property type="evidence" value="ECO:0007669"/>
    <property type="project" value="UniProtKB-SubCell"/>
</dbReference>
<protein>
    <recommendedName>
        <fullName evidence="16">Cytochrome P450 71A1</fullName>
    </recommendedName>
</protein>
<organism evidence="14 15">
    <name type="scientific">Colocasia esculenta</name>
    <name type="common">Wild taro</name>
    <name type="synonym">Arum esculentum</name>
    <dbReference type="NCBI Taxonomy" id="4460"/>
    <lineage>
        <taxon>Eukaryota</taxon>
        <taxon>Viridiplantae</taxon>
        <taxon>Streptophyta</taxon>
        <taxon>Embryophyta</taxon>
        <taxon>Tracheophyta</taxon>
        <taxon>Spermatophyta</taxon>
        <taxon>Magnoliopsida</taxon>
        <taxon>Liliopsida</taxon>
        <taxon>Araceae</taxon>
        <taxon>Aroideae</taxon>
        <taxon>Colocasieae</taxon>
        <taxon>Colocasia</taxon>
    </lineage>
</organism>
<evidence type="ECO:0000256" key="4">
    <source>
        <dbReference type="ARBA" id="ARBA00022617"/>
    </source>
</evidence>
<evidence type="ECO:0000256" key="3">
    <source>
        <dbReference type="ARBA" id="ARBA00010617"/>
    </source>
</evidence>
<reference evidence="14" key="1">
    <citation type="submission" date="2017-07" db="EMBL/GenBank/DDBJ databases">
        <title>Taro Niue Genome Assembly and Annotation.</title>
        <authorList>
            <person name="Atibalentja N."/>
            <person name="Keating K."/>
            <person name="Fields C.J."/>
        </authorList>
    </citation>
    <scope>NUCLEOTIDE SEQUENCE</scope>
    <source>
        <strain evidence="14">Niue_2</strain>
        <tissue evidence="14">Leaf</tissue>
    </source>
</reference>
<evidence type="ECO:0000313" key="15">
    <source>
        <dbReference type="Proteomes" id="UP000652761"/>
    </source>
</evidence>
<evidence type="ECO:0000256" key="7">
    <source>
        <dbReference type="ARBA" id="ARBA00022989"/>
    </source>
</evidence>
<evidence type="ECO:0000256" key="1">
    <source>
        <dbReference type="ARBA" id="ARBA00001971"/>
    </source>
</evidence>
<dbReference type="InterPro" id="IPR002401">
    <property type="entry name" value="Cyt_P450_E_grp-I"/>
</dbReference>
<gene>
    <name evidence="14" type="ORF">Taro_015889</name>
</gene>
<keyword evidence="4 12" id="KW-0349">Heme</keyword>
<evidence type="ECO:0000256" key="12">
    <source>
        <dbReference type="PIRSR" id="PIRSR602401-1"/>
    </source>
</evidence>
<accession>A0A843UCJ7</accession>
<evidence type="ECO:0000256" key="11">
    <source>
        <dbReference type="ARBA" id="ARBA00023136"/>
    </source>
</evidence>